<dbReference type="Pfam" id="PF13181">
    <property type="entry name" value="TPR_8"/>
    <property type="match status" value="1"/>
</dbReference>
<organism evidence="5 6">
    <name type="scientific">Candidatus Contendobacter odensis Run_B_J11</name>
    <dbReference type="NCBI Taxonomy" id="1400861"/>
    <lineage>
        <taxon>Bacteria</taxon>
        <taxon>Pseudomonadati</taxon>
        <taxon>Pseudomonadota</taxon>
        <taxon>Gammaproteobacteria</taxon>
        <taxon>Candidatus Competibacteraceae</taxon>
        <taxon>Candidatus Contendibacter</taxon>
    </lineage>
</organism>
<dbReference type="PROSITE" id="PS51257">
    <property type="entry name" value="PROKAR_LIPOPROTEIN"/>
    <property type="match status" value="1"/>
</dbReference>
<feature type="repeat" description="TPR" evidence="3">
    <location>
        <begin position="32"/>
        <end position="65"/>
    </location>
</feature>
<dbReference type="PANTHER" id="PTHR44395">
    <property type="match status" value="1"/>
</dbReference>
<dbReference type="Pfam" id="PF07719">
    <property type="entry name" value="TPR_2"/>
    <property type="match status" value="1"/>
</dbReference>
<keyword evidence="1" id="KW-0677">Repeat</keyword>
<dbReference type="PANTHER" id="PTHR44395:SF1">
    <property type="entry name" value="PROTEIN O-MANNOSYL-TRANSFERASE TMTC3"/>
    <property type="match status" value="1"/>
</dbReference>
<feature type="repeat" description="TPR" evidence="3">
    <location>
        <begin position="66"/>
        <end position="99"/>
    </location>
</feature>
<evidence type="ECO:0000256" key="4">
    <source>
        <dbReference type="SAM" id="SignalP"/>
    </source>
</evidence>
<reference evidence="5 6" key="1">
    <citation type="journal article" date="2014" name="ISME J.">
        <title>Candidatus Competibacter-lineage genomes retrieved from metagenomes reveal functional metabolic diversity.</title>
        <authorList>
            <person name="McIlroy S.J."/>
            <person name="Albertsen M."/>
            <person name="Andresen E.K."/>
            <person name="Saunders A.M."/>
            <person name="Kristiansen R."/>
            <person name="Stokholm-Bjerregaard M."/>
            <person name="Nielsen K.L."/>
            <person name="Nielsen P.H."/>
        </authorList>
    </citation>
    <scope>NUCLEOTIDE SEQUENCE [LARGE SCALE GENOMIC DNA]</scope>
    <source>
        <strain evidence="5 6">Run_B_J11</strain>
    </source>
</reference>
<evidence type="ECO:0000313" key="5">
    <source>
        <dbReference type="EMBL" id="CDH46775.1"/>
    </source>
</evidence>
<dbReference type="InterPro" id="IPR019734">
    <property type="entry name" value="TPR_rpt"/>
</dbReference>
<feature type="chain" id="PRO_5030693013" evidence="4">
    <location>
        <begin position="21"/>
        <end position="252"/>
    </location>
</feature>
<dbReference type="InterPro" id="IPR013105">
    <property type="entry name" value="TPR_2"/>
</dbReference>
<dbReference type="InterPro" id="IPR013360">
    <property type="entry name" value="Pilus_4_PilW"/>
</dbReference>
<evidence type="ECO:0000256" key="3">
    <source>
        <dbReference type="PROSITE-ProRule" id="PRU00339"/>
    </source>
</evidence>
<dbReference type="Proteomes" id="UP000019184">
    <property type="component" value="Unassembled WGS sequence"/>
</dbReference>
<dbReference type="GO" id="GO:0000030">
    <property type="term" value="F:mannosyltransferase activity"/>
    <property type="evidence" value="ECO:0007669"/>
    <property type="project" value="TreeGrafter"/>
</dbReference>
<dbReference type="EMBL" id="CBTK010000276">
    <property type="protein sequence ID" value="CDH46775.1"/>
    <property type="molecule type" value="Genomic_DNA"/>
</dbReference>
<sequence length="252" mass="28124">MRLSAQLTTLSLTLLLGACAGSQEREFKENVAEANFKLGIGYMQSGHYEVAAEKLLKSLQFDESSPETHNAIAVLYEEMREYSPAEIHFKRAIELKPDYTLAKLNYARFLCTREPIRTAEGEAELQKMVADPANAGANAADAYAGLATCARKRNDPAQAEIWLRKALELNPNNTSALLDLAELSQNQNQTLQARAFLQRYHAQTRPTPQSLWLGIAIEQASDGDPQLRREYGVLLLSQFPNSDEARRLKQSP</sequence>
<dbReference type="NCBIfam" id="TIGR02521">
    <property type="entry name" value="type_IV_pilW"/>
    <property type="match status" value="1"/>
</dbReference>
<feature type="signal peptide" evidence="4">
    <location>
        <begin position="1"/>
        <end position="20"/>
    </location>
</feature>
<dbReference type="PROSITE" id="PS50005">
    <property type="entry name" value="TPR"/>
    <property type="match status" value="3"/>
</dbReference>
<dbReference type="SMART" id="SM00028">
    <property type="entry name" value="TPR"/>
    <property type="match status" value="3"/>
</dbReference>
<protein>
    <submittedName>
        <fullName evidence="5">Tfp pilus assembly protein PilF</fullName>
    </submittedName>
</protein>
<keyword evidence="2 3" id="KW-0802">TPR repeat</keyword>
<evidence type="ECO:0000256" key="1">
    <source>
        <dbReference type="ARBA" id="ARBA00022737"/>
    </source>
</evidence>
<dbReference type="RefSeq" id="WP_034435489.1">
    <property type="nucleotide sequence ID" value="NZ_CBTK010000276.1"/>
</dbReference>
<dbReference type="SUPFAM" id="SSF48452">
    <property type="entry name" value="TPR-like"/>
    <property type="match status" value="1"/>
</dbReference>
<evidence type="ECO:0000256" key="2">
    <source>
        <dbReference type="ARBA" id="ARBA00022803"/>
    </source>
</evidence>
<dbReference type="Gene3D" id="1.25.40.10">
    <property type="entry name" value="Tetratricopeptide repeat domain"/>
    <property type="match status" value="1"/>
</dbReference>
<feature type="repeat" description="TPR" evidence="3">
    <location>
        <begin position="140"/>
        <end position="173"/>
    </location>
</feature>
<keyword evidence="4" id="KW-0732">Signal</keyword>
<accession>A0A7U7J506</accession>
<proteinExistence type="predicted"/>
<dbReference type="AlphaFoldDB" id="A0A7U7J506"/>
<name>A0A7U7J506_9GAMM</name>
<comment type="caution">
    <text evidence="5">The sequence shown here is derived from an EMBL/GenBank/DDBJ whole genome shotgun (WGS) entry which is preliminary data.</text>
</comment>
<gene>
    <name evidence="5" type="ORF">BN874_60020</name>
</gene>
<keyword evidence="6" id="KW-1185">Reference proteome</keyword>
<evidence type="ECO:0000313" key="6">
    <source>
        <dbReference type="Proteomes" id="UP000019184"/>
    </source>
</evidence>
<dbReference type="GO" id="GO:0035269">
    <property type="term" value="P:protein O-linked glycosylation via mannose"/>
    <property type="evidence" value="ECO:0007669"/>
    <property type="project" value="TreeGrafter"/>
</dbReference>
<dbReference type="InterPro" id="IPR011990">
    <property type="entry name" value="TPR-like_helical_dom_sf"/>
</dbReference>